<comment type="caution">
    <text evidence="1">The sequence shown here is derived from an EMBL/GenBank/DDBJ whole genome shotgun (WGS) entry which is preliminary data.</text>
</comment>
<reference evidence="1" key="1">
    <citation type="submission" date="2019-08" db="EMBL/GenBank/DDBJ databases">
        <authorList>
            <person name="Kucharzyk K."/>
            <person name="Murdoch R.W."/>
            <person name="Higgins S."/>
            <person name="Loffler F."/>
        </authorList>
    </citation>
    <scope>NUCLEOTIDE SEQUENCE</scope>
</reference>
<protein>
    <recommendedName>
        <fullName evidence="2">DNA phosphorothioation-dependent restriction protein DptG</fullName>
    </recommendedName>
</protein>
<sequence>MIGQREKLRLYDVIRELEFRGIFFDKESRKALVSFYERLGNVEKMSDSGDAIYVKKTI</sequence>
<gene>
    <name evidence="1" type="ORF">SDC9_211489</name>
</gene>
<organism evidence="1">
    <name type="scientific">bioreactor metagenome</name>
    <dbReference type="NCBI Taxonomy" id="1076179"/>
    <lineage>
        <taxon>unclassified sequences</taxon>
        <taxon>metagenomes</taxon>
        <taxon>ecological metagenomes</taxon>
    </lineage>
</organism>
<dbReference type="EMBL" id="VSSQ01143559">
    <property type="protein sequence ID" value="MPN63723.1"/>
    <property type="molecule type" value="Genomic_DNA"/>
</dbReference>
<proteinExistence type="predicted"/>
<name>A0A645JX42_9ZZZZ</name>
<accession>A0A645JX42</accession>
<dbReference type="InterPro" id="IPR017645">
    <property type="entry name" value="Dnd_assoc_1"/>
</dbReference>
<dbReference type="AlphaFoldDB" id="A0A645JX42"/>
<evidence type="ECO:0000313" key="1">
    <source>
        <dbReference type="EMBL" id="MPN63723.1"/>
    </source>
</evidence>
<dbReference type="NCBIfam" id="TIGR03236">
    <property type="entry name" value="dnd_assoc_1"/>
    <property type="match status" value="1"/>
</dbReference>
<evidence type="ECO:0008006" key="2">
    <source>
        <dbReference type="Google" id="ProtNLM"/>
    </source>
</evidence>